<organism evidence="4 5">
    <name type="scientific">Raoultella terrigena</name>
    <name type="common">Klebsiella terrigena</name>
    <dbReference type="NCBI Taxonomy" id="577"/>
    <lineage>
        <taxon>Bacteria</taxon>
        <taxon>Pseudomonadati</taxon>
        <taxon>Pseudomonadota</taxon>
        <taxon>Gammaproteobacteria</taxon>
        <taxon>Enterobacterales</taxon>
        <taxon>Enterobacteriaceae</taxon>
        <taxon>Klebsiella/Raoultella group</taxon>
        <taxon>Raoultella</taxon>
    </lineage>
</organism>
<evidence type="ECO:0000259" key="3">
    <source>
        <dbReference type="Pfam" id="PF19305"/>
    </source>
</evidence>
<dbReference type="EMBL" id="LR131271">
    <property type="protein sequence ID" value="VDR28120.1"/>
    <property type="molecule type" value="Genomic_DNA"/>
</dbReference>
<dbReference type="Pfam" id="PF19305">
    <property type="entry name" value="MmgE_PrpD_C"/>
    <property type="match status" value="1"/>
</dbReference>
<dbReference type="InterPro" id="IPR042188">
    <property type="entry name" value="MmgE/PrpD_sf_2"/>
</dbReference>
<dbReference type="InterPro" id="IPR045337">
    <property type="entry name" value="MmgE_PrpD_C"/>
</dbReference>
<dbReference type="Proteomes" id="UP000274346">
    <property type="component" value="Chromosome"/>
</dbReference>
<dbReference type="InterPro" id="IPR005656">
    <property type="entry name" value="MmgE_PrpD"/>
</dbReference>
<comment type="similarity">
    <text evidence="1">Belongs to the PrpD family.</text>
</comment>
<dbReference type="SUPFAM" id="SSF103378">
    <property type="entry name" value="2-methylcitrate dehydratase PrpD"/>
    <property type="match status" value="1"/>
</dbReference>
<evidence type="ECO:0000259" key="2">
    <source>
        <dbReference type="Pfam" id="PF03972"/>
    </source>
</evidence>
<feature type="domain" description="MmgE/PrpD N-terminal" evidence="2">
    <location>
        <begin position="9"/>
        <end position="239"/>
    </location>
</feature>
<evidence type="ECO:0000313" key="4">
    <source>
        <dbReference type="EMBL" id="VDR28120.1"/>
    </source>
</evidence>
<sequence length="456" mass="48417">MNHYATHILARQATAMTLSSIPDDVRRIACRALIDTLGVALAGSTMPIVQRLKRTLMSEGKASTLGGALRVNPLDAARINGCAAHALDFDDNCYAGFVHGSAVIIPAALAVAQQYDRDGASLLTAIVSGSECQYRLGEALGQQLYQRGWWTTGVLGAVGAAVAAAHLLRLDTPQVAHAIALALAAAGGSKSAFGSDAKAVMAGLAAERGVQAALMAQAGITGPLNTLEHHYGLPALMNDAQWQPKRLTAPGWRLLRPGLDVKRIPVCLSAHAAVDAVVALVQRHTLAVNEIEQIRCDVPQIVLANLIYADPLTPQQAQFSLPYAIAATLFYGELTLNQLTQASLEPAELHVLMAKVTIASSTQWQHPQSLQTAPEGACVTLNLKSGRQLSCRVDRALGNATNPLSDEALDDKFLSCAQRALPATTSRHLLDQLRQVIALPSVAQLSRLLEKPDHEL</sequence>
<dbReference type="Pfam" id="PF03972">
    <property type="entry name" value="MmgE_PrpD_N"/>
    <property type="match status" value="1"/>
</dbReference>
<name>A0A3P8M1N3_RAOTE</name>
<accession>A0A3P8M1N3</accession>
<dbReference type="GO" id="GO:0016829">
    <property type="term" value="F:lyase activity"/>
    <property type="evidence" value="ECO:0007669"/>
    <property type="project" value="InterPro"/>
</dbReference>
<evidence type="ECO:0000313" key="5">
    <source>
        <dbReference type="Proteomes" id="UP000274346"/>
    </source>
</evidence>
<dbReference type="KEGG" id="rtg:NCTC13098_04500"/>
<protein>
    <submittedName>
        <fullName evidence="4">2-methylcitrate dehydratase</fullName>
    </submittedName>
</protein>
<evidence type="ECO:0000256" key="1">
    <source>
        <dbReference type="ARBA" id="ARBA00006174"/>
    </source>
</evidence>
<dbReference type="InterPro" id="IPR042183">
    <property type="entry name" value="MmgE/PrpD_sf_1"/>
</dbReference>
<reference evidence="4 5" key="1">
    <citation type="submission" date="2018-12" db="EMBL/GenBank/DDBJ databases">
        <authorList>
            <consortium name="Pathogen Informatics"/>
        </authorList>
    </citation>
    <scope>NUCLEOTIDE SEQUENCE [LARGE SCALE GENOMIC DNA]</scope>
    <source>
        <strain evidence="4 5">NCTC13098</strain>
    </source>
</reference>
<dbReference type="InterPro" id="IPR045336">
    <property type="entry name" value="MmgE_PrpD_N"/>
</dbReference>
<proteinExistence type="inferred from homology"/>
<dbReference type="PANTHER" id="PTHR16943">
    <property type="entry name" value="2-METHYLCITRATE DEHYDRATASE-RELATED"/>
    <property type="match status" value="1"/>
</dbReference>
<dbReference type="Gene3D" id="3.30.1330.120">
    <property type="entry name" value="2-methylcitrate dehydratase PrpD"/>
    <property type="match status" value="1"/>
</dbReference>
<dbReference type="PANTHER" id="PTHR16943:SF8">
    <property type="entry name" value="2-METHYLCITRATE DEHYDRATASE"/>
    <property type="match status" value="1"/>
</dbReference>
<gene>
    <name evidence="4" type="ORF">NCTC13098_04500</name>
</gene>
<dbReference type="Gene3D" id="1.10.4100.10">
    <property type="entry name" value="2-methylcitrate dehydratase PrpD"/>
    <property type="match status" value="1"/>
</dbReference>
<dbReference type="InterPro" id="IPR036148">
    <property type="entry name" value="MmgE/PrpD_sf"/>
</dbReference>
<feature type="domain" description="MmgE/PrpD C-terminal" evidence="3">
    <location>
        <begin position="265"/>
        <end position="427"/>
    </location>
</feature>
<dbReference type="AlphaFoldDB" id="A0A3P8M1N3"/>